<proteinExistence type="predicted"/>
<organism evidence="1 2">
    <name type="scientific">Fusarium falciforme</name>
    <dbReference type="NCBI Taxonomy" id="195108"/>
    <lineage>
        <taxon>Eukaryota</taxon>
        <taxon>Fungi</taxon>
        <taxon>Dikarya</taxon>
        <taxon>Ascomycota</taxon>
        <taxon>Pezizomycotina</taxon>
        <taxon>Sordariomycetes</taxon>
        <taxon>Hypocreomycetidae</taxon>
        <taxon>Hypocreales</taxon>
        <taxon>Nectriaceae</taxon>
        <taxon>Fusarium</taxon>
        <taxon>Fusarium solani species complex</taxon>
    </lineage>
</organism>
<protein>
    <submittedName>
        <fullName evidence="1">Uncharacterized protein</fullName>
    </submittedName>
</protein>
<dbReference type="OrthoDB" id="5080136at2759"/>
<keyword evidence="2" id="KW-1185">Reference proteome</keyword>
<dbReference type="Proteomes" id="UP001152087">
    <property type="component" value="Unassembled WGS sequence"/>
</dbReference>
<comment type="caution">
    <text evidence="1">The sequence shown here is derived from an EMBL/GenBank/DDBJ whole genome shotgun (WGS) entry which is preliminary data.</text>
</comment>
<evidence type="ECO:0000313" key="2">
    <source>
        <dbReference type="Proteomes" id="UP001152087"/>
    </source>
</evidence>
<gene>
    <name evidence="1" type="ORF">NW755_003249</name>
</gene>
<evidence type="ECO:0000313" key="1">
    <source>
        <dbReference type="EMBL" id="KAJ4193253.1"/>
    </source>
</evidence>
<name>A0A9W8RB15_9HYPO</name>
<reference evidence="1" key="1">
    <citation type="submission" date="2022-09" db="EMBL/GenBank/DDBJ databases">
        <title>Fusarium specimens isolated from Avocado Roots.</title>
        <authorList>
            <person name="Stajich J."/>
            <person name="Roper C."/>
            <person name="Heimlech-Rivalta G."/>
        </authorList>
    </citation>
    <scope>NUCLEOTIDE SEQUENCE</scope>
    <source>
        <strain evidence="1">A02</strain>
    </source>
</reference>
<accession>A0A9W8RB15</accession>
<dbReference type="AlphaFoldDB" id="A0A9W8RB15"/>
<sequence length="86" mass="9995">MVAPIVEALKLNDLKVDEYTMDVVEGLKPVFEEAANSAVILFGQPCVWEAVWESDTPSIVVFPEIRFMWHDMLKNLRPARKEFRRM</sequence>
<dbReference type="EMBL" id="JAOQAV010000006">
    <property type="protein sequence ID" value="KAJ4193253.1"/>
    <property type="molecule type" value="Genomic_DNA"/>
</dbReference>